<evidence type="ECO:0000313" key="3">
    <source>
        <dbReference type="EMBL" id="RKE02112.1"/>
    </source>
</evidence>
<sequence>MHISNVYINNYKSLKSVSFDLKKGKNVIVGKNNSGKSNIITALDILFGSKNPTYREHNINDFYTYNSVNTDTGEINENISDYYYIQAELIGKDFNVGELDKIKKSTSFSKIKDPQTIINKDSGYVDYDFFANLDDLAESDKIDIVPNTTYKIKWFKKDELISLLSTSKRIIVFYCRERESENSGFGIIVIDSNNDCWISHFLRNELKNSIITTAIIPAFRNPKDELRLVNYSWYGKLIKALWDKGKDGVEEKIEEKSNQIKELADKVFNNSTTELRELLRKAISHKSVSFKLLPNQKNDIYKNVKIYVDDGIDRPLDNKGSGIQSAIIISLFTTYCRTFHNSSSLLVTEEPELFLHPQARRVVSAELENYLGDKETNQLIVSTHSTEFVKNVPVHNIIIATKASTTNETLTTQISYDDSLTKEDVNKIIRFIWSKNTEIFFSDKVLLVEGGEEFLLPSIFYKIENKKQILDYNNVSIARVDGKGNFLTYVKILDKFNIPWVILGDLDCYDDVLRDLMIYNELKVDLLDTLKASITKEVSFKKIKKEVVKNSSSKDGYNLAELFSRIKLGEIKLDDSELISFIQYLETRFAKSNFFDEITNNEGLKKQFQDIQSELQKNNIYILEKGAIEAYYTTKAKQLEAKGKDNRALEIASKLYLEENELSDYINETSIFKSIYDKLLEESENYIIEENKTE</sequence>
<feature type="domain" description="OLD protein-like TOPRIM" evidence="2">
    <location>
        <begin position="440"/>
        <end position="507"/>
    </location>
</feature>
<dbReference type="InterPro" id="IPR027417">
    <property type="entry name" value="P-loop_NTPase"/>
</dbReference>
<keyword evidence="3" id="KW-0255">Endonuclease</keyword>
<dbReference type="RefSeq" id="WP_120239971.1">
    <property type="nucleotide sequence ID" value="NZ_RAPQ01000009.1"/>
</dbReference>
<comment type="caution">
    <text evidence="3">The sequence shown here is derived from an EMBL/GenBank/DDBJ whole genome shotgun (WGS) entry which is preliminary data.</text>
</comment>
<evidence type="ECO:0000259" key="1">
    <source>
        <dbReference type="Pfam" id="PF13175"/>
    </source>
</evidence>
<feature type="domain" description="Endonuclease GajA/Old nuclease/RecF-like AAA" evidence="1">
    <location>
        <begin position="1"/>
        <end position="389"/>
    </location>
</feature>
<keyword evidence="4" id="KW-1185">Reference proteome</keyword>
<dbReference type="InterPro" id="IPR041685">
    <property type="entry name" value="AAA_GajA/Old/RecF-like"/>
</dbReference>
<dbReference type="InterPro" id="IPR034139">
    <property type="entry name" value="TOPRIM_OLD"/>
</dbReference>
<dbReference type="SUPFAM" id="SSF52540">
    <property type="entry name" value="P-loop containing nucleoside triphosphate hydrolases"/>
    <property type="match status" value="1"/>
</dbReference>
<dbReference type="Proteomes" id="UP000284531">
    <property type="component" value="Unassembled WGS sequence"/>
</dbReference>
<dbReference type="AlphaFoldDB" id="A0A419X329"/>
<accession>A0A419X329</accession>
<reference evidence="3 4" key="1">
    <citation type="submission" date="2018-09" db="EMBL/GenBank/DDBJ databases">
        <title>Genomic Encyclopedia of Archaeal and Bacterial Type Strains, Phase II (KMG-II): from individual species to whole genera.</title>
        <authorList>
            <person name="Goeker M."/>
        </authorList>
    </citation>
    <scope>NUCLEOTIDE SEQUENCE [LARGE SCALE GENOMIC DNA]</scope>
    <source>
        <strain evidence="3 4">DSM 21950</strain>
    </source>
</reference>
<dbReference type="EMBL" id="RAPQ01000009">
    <property type="protein sequence ID" value="RKE02112.1"/>
    <property type="molecule type" value="Genomic_DNA"/>
</dbReference>
<dbReference type="Gene3D" id="3.40.50.300">
    <property type="entry name" value="P-loop containing nucleotide triphosphate hydrolases"/>
    <property type="match status" value="1"/>
</dbReference>
<dbReference type="GO" id="GO:0004519">
    <property type="term" value="F:endonuclease activity"/>
    <property type="evidence" value="ECO:0007669"/>
    <property type="project" value="UniProtKB-KW"/>
</dbReference>
<gene>
    <name evidence="3" type="ORF">BXY64_2194</name>
</gene>
<evidence type="ECO:0000259" key="2">
    <source>
        <dbReference type="Pfam" id="PF20469"/>
    </source>
</evidence>
<dbReference type="InterPro" id="IPR051396">
    <property type="entry name" value="Bact_Antivir_Def_Nuclease"/>
</dbReference>
<dbReference type="OrthoDB" id="9792800at2"/>
<evidence type="ECO:0000313" key="4">
    <source>
        <dbReference type="Proteomes" id="UP000284531"/>
    </source>
</evidence>
<keyword evidence="3" id="KW-0540">Nuclease</keyword>
<name>A0A419X329_9BACT</name>
<protein>
    <submittedName>
        <fullName evidence="3">Putative ATP-dependent endonuclease of OLD family</fullName>
    </submittedName>
</protein>
<dbReference type="Pfam" id="PF20469">
    <property type="entry name" value="OLD-like_TOPRIM"/>
    <property type="match status" value="1"/>
</dbReference>
<dbReference type="CDD" id="cd01026">
    <property type="entry name" value="TOPRIM_OLD"/>
    <property type="match status" value="1"/>
</dbReference>
<proteinExistence type="predicted"/>
<keyword evidence="3" id="KW-0378">Hydrolase</keyword>
<dbReference type="PANTHER" id="PTHR43581">
    <property type="entry name" value="ATP/GTP PHOSPHATASE"/>
    <property type="match status" value="1"/>
</dbReference>
<dbReference type="PANTHER" id="PTHR43581:SF4">
    <property type="entry name" value="ATP_GTP PHOSPHATASE"/>
    <property type="match status" value="1"/>
</dbReference>
<organism evidence="3 4">
    <name type="scientific">Marinifilum flexuosum</name>
    <dbReference type="NCBI Taxonomy" id="1117708"/>
    <lineage>
        <taxon>Bacteria</taxon>
        <taxon>Pseudomonadati</taxon>
        <taxon>Bacteroidota</taxon>
        <taxon>Bacteroidia</taxon>
        <taxon>Marinilabiliales</taxon>
        <taxon>Marinifilaceae</taxon>
    </lineage>
</organism>
<dbReference type="Pfam" id="PF13175">
    <property type="entry name" value="AAA_15"/>
    <property type="match status" value="1"/>
</dbReference>